<accession>A0A9N9DSI6</accession>
<evidence type="ECO:0000313" key="2">
    <source>
        <dbReference type="EMBL" id="CAG8650671.1"/>
    </source>
</evidence>
<evidence type="ECO:0000313" key="3">
    <source>
        <dbReference type="Proteomes" id="UP000789405"/>
    </source>
</evidence>
<feature type="signal peptide" evidence="1">
    <location>
        <begin position="1"/>
        <end position="24"/>
    </location>
</feature>
<dbReference type="Proteomes" id="UP000789405">
    <property type="component" value="Unassembled WGS sequence"/>
</dbReference>
<feature type="chain" id="PRO_5040197699" evidence="1">
    <location>
        <begin position="25"/>
        <end position="140"/>
    </location>
</feature>
<dbReference type="AlphaFoldDB" id="A0A9N9DSI6"/>
<keyword evidence="1" id="KW-0732">Signal</keyword>
<organism evidence="2 3">
    <name type="scientific">Dentiscutata erythropus</name>
    <dbReference type="NCBI Taxonomy" id="1348616"/>
    <lineage>
        <taxon>Eukaryota</taxon>
        <taxon>Fungi</taxon>
        <taxon>Fungi incertae sedis</taxon>
        <taxon>Mucoromycota</taxon>
        <taxon>Glomeromycotina</taxon>
        <taxon>Glomeromycetes</taxon>
        <taxon>Diversisporales</taxon>
        <taxon>Gigasporaceae</taxon>
        <taxon>Dentiscutata</taxon>
    </lineage>
</organism>
<gene>
    <name evidence="2" type="ORF">DERYTH_LOCUS10167</name>
</gene>
<sequence length="140" mass="15291">MNFNKRFYFLVLVICIILATCTYSAPVPGGDDDKKVTIKIDADDIKVTEDEKKEEFTIKVPFSITNCPKGDKIDASIKLKSGDGTISGDAKKTVDADDKSVSFTVCVKDGKKATFTVTLKDEKAKASVDVTIDEGKKKKD</sequence>
<comment type="caution">
    <text evidence="2">The sequence shown here is derived from an EMBL/GenBank/DDBJ whole genome shotgun (WGS) entry which is preliminary data.</text>
</comment>
<keyword evidence="3" id="KW-1185">Reference proteome</keyword>
<dbReference type="EMBL" id="CAJVPY010005795">
    <property type="protein sequence ID" value="CAG8650671.1"/>
    <property type="molecule type" value="Genomic_DNA"/>
</dbReference>
<reference evidence="2" key="1">
    <citation type="submission" date="2021-06" db="EMBL/GenBank/DDBJ databases">
        <authorList>
            <person name="Kallberg Y."/>
            <person name="Tangrot J."/>
            <person name="Rosling A."/>
        </authorList>
    </citation>
    <scope>NUCLEOTIDE SEQUENCE</scope>
    <source>
        <strain evidence="2">MA453B</strain>
    </source>
</reference>
<dbReference type="OrthoDB" id="2430086at2759"/>
<name>A0A9N9DSI6_9GLOM</name>
<evidence type="ECO:0000256" key="1">
    <source>
        <dbReference type="SAM" id="SignalP"/>
    </source>
</evidence>
<proteinExistence type="predicted"/>
<protein>
    <submittedName>
        <fullName evidence="2">21343_t:CDS:1</fullName>
    </submittedName>
</protein>